<evidence type="ECO:0000256" key="1">
    <source>
        <dbReference type="ARBA" id="ARBA00008001"/>
    </source>
</evidence>
<evidence type="ECO:0000256" key="10">
    <source>
        <dbReference type="ARBA" id="ARBA00022918"/>
    </source>
</evidence>
<evidence type="ECO:0000256" key="7">
    <source>
        <dbReference type="ARBA" id="ARBA00022723"/>
    </source>
</evidence>
<evidence type="ECO:0000256" key="5">
    <source>
        <dbReference type="ARBA" id="ARBA00022679"/>
    </source>
</evidence>
<dbReference type="GO" id="GO:0000781">
    <property type="term" value="C:chromosome, telomeric region"/>
    <property type="evidence" value="ECO:0007669"/>
    <property type="project" value="UniProtKB-SubCell"/>
</dbReference>
<dbReference type="PANTHER" id="PTHR12066:SF0">
    <property type="entry name" value="TELOMERASE REVERSE TRANSCRIPTASE"/>
    <property type="match status" value="1"/>
</dbReference>
<keyword evidence="4 13" id="KW-0158">Chromosome</keyword>
<evidence type="ECO:0000313" key="16">
    <source>
        <dbReference type="Proteomes" id="UP000039324"/>
    </source>
</evidence>
<reference evidence="15 16" key="1">
    <citation type="submission" date="2015-02" db="EMBL/GenBank/DDBJ databases">
        <authorList>
            <person name="Chooi Y.-H."/>
        </authorList>
    </citation>
    <scope>NUCLEOTIDE SEQUENCE [LARGE SCALE GENOMIC DNA]</scope>
    <source>
        <strain evidence="15">E3</strain>
    </source>
</reference>
<accession>A0A0G4INL5</accession>
<dbReference type="Pfam" id="PF12009">
    <property type="entry name" value="Telomerase_RBD"/>
    <property type="match status" value="1"/>
</dbReference>
<evidence type="ECO:0000256" key="8">
    <source>
        <dbReference type="ARBA" id="ARBA00022842"/>
    </source>
</evidence>
<keyword evidence="11 13" id="KW-0539">Nucleus</keyword>
<comment type="similarity">
    <text evidence="1 13">Belongs to the reverse transcriptase family. Telomerase subfamily.</text>
</comment>
<dbReference type="GO" id="GO:0007004">
    <property type="term" value="P:telomere maintenance via telomerase"/>
    <property type="evidence" value="ECO:0007669"/>
    <property type="project" value="TreeGrafter"/>
</dbReference>
<keyword evidence="9 13" id="KW-0779">Telomere</keyword>
<evidence type="ECO:0000256" key="6">
    <source>
        <dbReference type="ARBA" id="ARBA00022695"/>
    </source>
</evidence>
<protein>
    <recommendedName>
        <fullName evidence="3 13">Telomerase reverse transcriptase</fullName>
        <ecNumber evidence="2 13">2.7.7.49</ecNumber>
    </recommendedName>
    <alternativeName>
        <fullName evidence="13">Telomerase catalytic subunit</fullName>
    </alternativeName>
</protein>
<gene>
    <name evidence="15" type="ORF">PBRA_005378</name>
</gene>
<organism evidence="15 16">
    <name type="scientific">Plasmodiophora brassicae</name>
    <name type="common">Clubroot disease agent</name>
    <dbReference type="NCBI Taxonomy" id="37360"/>
    <lineage>
        <taxon>Eukaryota</taxon>
        <taxon>Sar</taxon>
        <taxon>Rhizaria</taxon>
        <taxon>Endomyxa</taxon>
        <taxon>Phytomyxea</taxon>
        <taxon>Plasmodiophorida</taxon>
        <taxon>Plasmodiophoridae</taxon>
        <taxon>Plasmodiophora</taxon>
    </lineage>
</organism>
<sequence length="978" mass="110588">MDVLRALFDPALVTGLVAYLDHIRPDDAPALVDAGDPPEYIQFLHATQVVRCVGAGQPPHEPKRVPGFSVGCSQRQVLDQVVQMVSNKPSHVLIAKRSTNGRGNIFTWNTIRTHLQNRSWKRLLSRIGDDAMRQLLSRCSVFEALENGCFLQVSGQAITRDKVPLCPVKHVSPYSATVQCSSMLYACRSSVSRAGLPSTHILNQVNDNVHALLADIFVSSNKRRARRPPSLRPTVQRLAPVFRRILKTHRHLNYHSILEQHCPVDRSASTSSDLSARYTAAIRQYTSADNVSAFVRNVVLRLIPRVLWGSKNNFMAFCQAVHTFVHLRRFESIDVTFIMQRLRTKDCSWLGDGVGARAAISKQTMLAKWLHWLFAELLVPLVRSAFYVTESEPYRNRIFFYRHEVWNRISDMAVTELCADQFRQIDEGSAQQMVVSRGVGYSQLRILPKMNCVRPIVNCANRNAVGVGRQPSVNDSLKNAFSALSFERARNPGLCGISNAPNLDAVYDRLLPFVISLANVQSAGEKLVKVYMVSADIQKCYDSILRPRFCRAPSVTRRSPLTGAESRVMDILQNALAEKNYFVHRWTTANRSAAWGNGYTRKRYHRDAASVTSVPQMDELALERSKKCRNTVFVEQPGAERISCESIIQQIREHIHDNIVKFRKLFYCQAVGIPQGSIISSLLCSMYIADLERNQLEKSALPSNDSALSQRSWTIKASCSDSVVLRQVDDFLLLTTCKDVAESFLASMVGGFPEYNFSVNARKTQANFAVGMPGSEEPIKTVMTWCGLEFDSSRGLELRGDYSRFTSTSIADTLTVSRVSGRPCNKLRERGLRLFVESKTHPLLLDSRINTKRGICLNVYQLFRFGACKLNAWLSQLRHLRSTPFQCGLAEGLIHAFHVSRRRRCGDMEFVLSSNEVRWLALHALSHVFRRKQSRFRNLLAWIKAKLRSSDLRRLDHCSHLRFALRGTYDGALNKIKY</sequence>
<keyword evidence="16" id="KW-1185">Reference proteome</keyword>
<keyword evidence="6 13" id="KW-0548">Nucleotidyltransferase</keyword>
<evidence type="ECO:0000256" key="9">
    <source>
        <dbReference type="ARBA" id="ARBA00022895"/>
    </source>
</evidence>
<evidence type="ECO:0000256" key="11">
    <source>
        <dbReference type="ARBA" id="ARBA00023242"/>
    </source>
</evidence>
<evidence type="ECO:0000259" key="14">
    <source>
        <dbReference type="PROSITE" id="PS50878"/>
    </source>
</evidence>
<dbReference type="OMA" id="WNTIRTH"/>
<dbReference type="EMBL" id="CDSF01000076">
    <property type="protein sequence ID" value="CEO96774.1"/>
    <property type="molecule type" value="Genomic_DNA"/>
</dbReference>
<dbReference type="Pfam" id="PF21399">
    <property type="entry name" value="TERT_C"/>
    <property type="match status" value="1"/>
</dbReference>
<dbReference type="Proteomes" id="UP000039324">
    <property type="component" value="Unassembled WGS sequence"/>
</dbReference>
<dbReference type="Gene3D" id="1.10.357.90">
    <property type="match status" value="1"/>
</dbReference>
<dbReference type="STRING" id="37360.A0A0G4INL5"/>
<proteinExistence type="inferred from homology"/>
<dbReference type="CDD" id="cd01648">
    <property type="entry name" value="TERT"/>
    <property type="match status" value="1"/>
</dbReference>
<feature type="domain" description="Reverse transcriptase" evidence="14">
    <location>
        <begin position="428"/>
        <end position="790"/>
    </location>
</feature>
<name>A0A0G4INL5_PLABS</name>
<dbReference type="InterPro" id="IPR003545">
    <property type="entry name" value="Telomerase_RT"/>
</dbReference>
<comment type="subcellular location">
    <subcellularLocation>
        <location evidence="13">Nucleus</location>
    </subcellularLocation>
    <subcellularLocation>
        <location evidence="13">Chromosome</location>
        <location evidence="13">Telomere</location>
    </subcellularLocation>
</comment>
<keyword evidence="5 13" id="KW-0808">Transferase</keyword>
<dbReference type="GO" id="GO:0042162">
    <property type="term" value="F:telomeric DNA binding"/>
    <property type="evidence" value="ECO:0007669"/>
    <property type="project" value="TreeGrafter"/>
</dbReference>
<evidence type="ECO:0000256" key="3">
    <source>
        <dbReference type="ARBA" id="ARBA00016182"/>
    </source>
</evidence>
<dbReference type="Pfam" id="PF11474">
    <property type="entry name" value="TEN_TERT"/>
    <property type="match status" value="1"/>
</dbReference>
<keyword evidence="8 13" id="KW-0460">Magnesium</keyword>
<dbReference type="GO" id="GO:0003720">
    <property type="term" value="F:telomerase activity"/>
    <property type="evidence" value="ECO:0007669"/>
    <property type="project" value="InterPro"/>
</dbReference>
<dbReference type="GO" id="GO:0046872">
    <property type="term" value="F:metal ion binding"/>
    <property type="evidence" value="ECO:0007669"/>
    <property type="project" value="UniProtKB-KW"/>
</dbReference>
<keyword evidence="7 13" id="KW-0479">Metal-binding</keyword>
<evidence type="ECO:0000256" key="12">
    <source>
        <dbReference type="ARBA" id="ARBA00048173"/>
    </source>
</evidence>
<dbReference type="EC" id="2.7.7.49" evidence="2 13"/>
<dbReference type="InterPro" id="IPR021891">
    <property type="entry name" value="Telomerase_RBD"/>
</dbReference>
<evidence type="ECO:0000256" key="2">
    <source>
        <dbReference type="ARBA" id="ARBA00012493"/>
    </source>
</evidence>
<dbReference type="InterPro" id="IPR000477">
    <property type="entry name" value="RT_dom"/>
</dbReference>
<dbReference type="GO" id="GO:0000333">
    <property type="term" value="C:telomerase catalytic core complex"/>
    <property type="evidence" value="ECO:0007669"/>
    <property type="project" value="TreeGrafter"/>
</dbReference>
<dbReference type="PROSITE" id="PS50878">
    <property type="entry name" value="RT_POL"/>
    <property type="match status" value="1"/>
</dbReference>
<comment type="catalytic activity">
    <reaction evidence="12 13">
        <text>DNA(n) + a 2'-deoxyribonucleoside 5'-triphosphate = DNA(n+1) + diphosphate</text>
        <dbReference type="Rhea" id="RHEA:22508"/>
        <dbReference type="Rhea" id="RHEA-COMP:17339"/>
        <dbReference type="Rhea" id="RHEA-COMP:17340"/>
        <dbReference type="ChEBI" id="CHEBI:33019"/>
        <dbReference type="ChEBI" id="CHEBI:61560"/>
        <dbReference type="ChEBI" id="CHEBI:173112"/>
        <dbReference type="EC" id="2.7.7.49"/>
    </reaction>
</comment>
<dbReference type="OrthoDB" id="289721at2759"/>
<dbReference type="InterPro" id="IPR049915">
    <property type="entry name" value="TERT_TEN"/>
</dbReference>
<dbReference type="InterPro" id="IPR049139">
    <property type="entry name" value="TERT_C"/>
</dbReference>
<dbReference type="PRINTS" id="PR01365">
    <property type="entry name" value="TELOMERASERT"/>
</dbReference>
<evidence type="ECO:0000313" key="15">
    <source>
        <dbReference type="EMBL" id="CEO96774.1"/>
    </source>
</evidence>
<comment type="function">
    <text evidence="13">Telomerase is a ribonucleoprotein enzyme essential for the replication of chromosome termini in most eukaryotes. It elongates telomeres. It is a reverse transcriptase that adds simple sequence repeats to chromosome ends by copying a template sequence within the RNA component of the enzyme.</text>
</comment>
<evidence type="ECO:0000256" key="13">
    <source>
        <dbReference type="RuleBase" id="RU365061"/>
    </source>
</evidence>
<dbReference type="GO" id="GO:0070034">
    <property type="term" value="F:telomerase RNA binding"/>
    <property type="evidence" value="ECO:0007669"/>
    <property type="project" value="TreeGrafter"/>
</dbReference>
<evidence type="ECO:0000256" key="4">
    <source>
        <dbReference type="ARBA" id="ARBA00022454"/>
    </source>
</evidence>
<keyword evidence="10 13" id="KW-0695">RNA-directed DNA polymerase</keyword>
<dbReference type="PANTHER" id="PTHR12066">
    <property type="entry name" value="TELOMERASE REVERSE TRANSCRIPTASE"/>
    <property type="match status" value="1"/>
</dbReference>
<dbReference type="SMART" id="SM00975">
    <property type="entry name" value="Telomerase_RBD"/>
    <property type="match status" value="1"/>
</dbReference>
<dbReference type="AlphaFoldDB" id="A0A0G4INL5"/>
<dbReference type="Gene3D" id="1.10.132.70">
    <property type="match status" value="1"/>
</dbReference>